<evidence type="ECO:0000256" key="1">
    <source>
        <dbReference type="ARBA" id="ARBA00022714"/>
    </source>
</evidence>
<dbReference type="CDD" id="cd03467">
    <property type="entry name" value="Rieske"/>
    <property type="match status" value="1"/>
</dbReference>
<feature type="region of interest" description="Disordered" evidence="6">
    <location>
        <begin position="291"/>
        <end position="376"/>
    </location>
</feature>
<dbReference type="PROSITE" id="PS51296">
    <property type="entry name" value="RIESKE"/>
    <property type="match status" value="1"/>
</dbReference>
<evidence type="ECO:0000256" key="2">
    <source>
        <dbReference type="ARBA" id="ARBA00022723"/>
    </source>
</evidence>
<sequence>MASPSSIFIVLYSVFIRLKQTQRRLVACIYDFGNVQWPLVKDSIKAAYRDPRKLSRKSMFALAAVIIFALLAITLLSESASASGNKNAPRSSSGLPQLHLPSPTPARGPITHVIPSMPGDERAPPPLPTMHRGVGIGRPDRNTFESVNLEHGYYTDTSWQQPAAPELPVPDLDPEPEPLPAAETAIEADGDNAIAGDSTLEAAAADANASSSPGRAASSPRPRRLPAEHEYSDIPQERHYVAKTRHGRAVQITMIDHPPPLDSNAKSKLNWRAVPPLLIMGDTYDSKKFMASSSMSRRSGSADQASMKVVKVKKSPRVPGPDARKPSYESAAMTDYEKSNPPTRQSTPKTPRSRRSARSASSASQSGAAAGSSIIVETDIQVPTTVEGWSTDGATQDGARVHASVGGRLITVLNHKNQLFAIDRLCYHAGGPLTDGHIEDIEDAHIGGKHTCFDCPWHHYKVSIQTGEGFYRGLEFVDGKPQPTGWQTKGQKHRVHAVQRRDDGNVYVTLDESKAEVDSDRYATRPDKQGCL</sequence>
<dbReference type="SUPFAM" id="SSF50022">
    <property type="entry name" value="ISP domain"/>
    <property type="match status" value="1"/>
</dbReference>
<dbReference type="Proteomes" id="UP000660262">
    <property type="component" value="Unassembled WGS sequence"/>
</dbReference>
<dbReference type="Pfam" id="PF22543">
    <property type="entry name" value="Rieske_4"/>
    <property type="match status" value="1"/>
</dbReference>
<feature type="region of interest" description="Disordered" evidence="6">
    <location>
        <begin position="82"/>
        <end position="143"/>
    </location>
</feature>
<feature type="compositionally biased region" description="Low complexity" evidence="6">
    <location>
        <begin position="358"/>
        <end position="373"/>
    </location>
</feature>
<dbReference type="PANTHER" id="PTHR21496">
    <property type="entry name" value="FERREDOXIN-RELATED"/>
    <property type="match status" value="1"/>
</dbReference>
<keyword evidence="2" id="KW-0479">Metal-binding</keyword>
<evidence type="ECO:0000313" key="9">
    <source>
        <dbReference type="EMBL" id="GHP11377.1"/>
    </source>
</evidence>
<evidence type="ECO:0000256" key="5">
    <source>
        <dbReference type="ARBA" id="ARBA00034078"/>
    </source>
</evidence>
<feature type="compositionally biased region" description="Polar residues" evidence="6">
    <location>
        <begin position="82"/>
        <end position="95"/>
    </location>
</feature>
<evidence type="ECO:0000256" key="4">
    <source>
        <dbReference type="ARBA" id="ARBA00023014"/>
    </source>
</evidence>
<dbReference type="InterPro" id="IPR036922">
    <property type="entry name" value="Rieske_2Fe-2S_sf"/>
</dbReference>
<name>A0A830I2I4_9CHLO</name>
<comment type="caution">
    <text evidence="9">The sequence shown here is derived from an EMBL/GenBank/DDBJ whole genome shotgun (WGS) entry which is preliminary data.</text>
</comment>
<dbReference type="InterPro" id="IPR017941">
    <property type="entry name" value="Rieske_2Fe-2S"/>
</dbReference>
<keyword evidence="1" id="KW-0001">2Fe-2S</keyword>
<dbReference type="GO" id="GO:0051537">
    <property type="term" value="F:2 iron, 2 sulfur cluster binding"/>
    <property type="evidence" value="ECO:0007669"/>
    <property type="project" value="UniProtKB-KW"/>
</dbReference>
<feature type="region of interest" description="Disordered" evidence="6">
    <location>
        <begin position="203"/>
        <end position="232"/>
    </location>
</feature>
<evidence type="ECO:0000256" key="7">
    <source>
        <dbReference type="SAM" id="Phobius"/>
    </source>
</evidence>
<dbReference type="GO" id="GO:0046872">
    <property type="term" value="F:metal ion binding"/>
    <property type="evidence" value="ECO:0007669"/>
    <property type="project" value="UniProtKB-KW"/>
</dbReference>
<keyword evidence="4" id="KW-0411">Iron-sulfur</keyword>
<reference evidence="9" key="1">
    <citation type="submission" date="2020-10" db="EMBL/GenBank/DDBJ databases">
        <title>Unveiling of a novel bifunctional photoreceptor, Dualchrome1, isolated from a cosmopolitan green alga.</title>
        <authorList>
            <person name="Suzuki S."/>
            <person name="Kawachi M."/>
        </authorList>
    </citation>
    <scope>NUCLEOTIDE SEQUENCE</scope>
    <source>
        <strain evidence="9">NIES 2893</strain>
    </source>
</reference>
<proteinExistence type="predicted"/>
<protein>
    <recommendedName>
        <fullName evidence="8">Rieske domain-containing protein</fullName>
    </recommendedName>
</protein>
<dbReference type="InterPro" id="IPR054716">
    <property type="entry name" value="Sol_Rieske_ferrdox_dom"/>
</dbReference>
<feature type="compositionally biased region" description="Polar residues" evidence="6">
    <location>
        <begin position="340"/>
        <end position="350"/>
    </location>
</feature>
<dbReference type="AlphaFoldDB" id="A0A830I2I4"/>
<keyword evidence="10" id="KW-1185">Reference proteome</keyword>
<evidence type="ECO:0000259" key="8">
    <source>
        <dbReference type="PROSITE" id="PS51296"/>
    </source>
</evidence>
<feature type="domain" description="Rieske" evidence="8">
    <location>
        <begin position="389"/>
        <end position="458"/>
    </location>
</feature>
<dbReference type="OrthoDB" id="426882at2759"/>
<dbReference type="EMBL" id="BNJQ01000034">
    <property type="protein sequence ID" value="GHP11377.1"/>
    <property type="molecule type" value="Genomic_DNA"/>
</dbReference>
<gene>
    <name evidence="9" type="ORF">PPROV_001010500</name>
</gene>
<accession>A0A830I2I4</accession>
<organism evidence="9 10">
    <name type="scientific">Pycnococcus provasolii</name>
    <dbReference type="NCBI Taxonomy" id="41880"/>
    <lineage>
        <taxon>Eukaryota</taxon>
        <taxon>Viridiplantae</taxon>
        <taxon>Chlorophyta</taxon>
        <taxon>Pseudoscourfieldiophyceae</taxon>
        <taxon>Pseudoscourfieldiales</taxon>
        <taxon>Pycnococcaceae</taxon>
        <taxon>Pycnococcus</taxon>
    </lineage>
</organism>
<keyword evidence="7" id="KW-0812">Transmembrane</keyword>
<keyword evidence="3" id="KW-0408">Iron</keyword>
<feature type="compositionally biased region" description="Low complexity" evidence="6">
    <location>
        <begin position="291"/>
        <end position="302"/>
    </location>
</feature>
<comment type="cofactor">
    <cofactor evidence="5">
        <name>[2Fe-2S] cluster</name>
        <dbReference type="ChEBI" id="CHEBI:190135"/>
    </cofactor>
</comment>
<feature type="compositionally biased region" description="Low complexity" evidence="6">
    <location>
        <begin position="203"/>
        <end position="220"/>
    </location>
</feature>
<evidence type="ECO:0000313" key="10">
    <source>
        <dbReference type="Proteomes" id="UP000660262"/>
    </source>
</evidence>
<feature type="region of interest" description="Disordered" evidence="6">
    <location>
        <begin position="155"/>
        <end position="179"/>
    </location>
</feature>
<keyword evidence="7" id="KW-0472">Membrane</keyword>
<evidence type="ECO:0000256" key="3">
    <source>
        <dbReference type="ARBA" id="ARBA00023004"/>
    </source>
</evidence>
<keyword evidence="7" id="KW-1133">Transmembrane helix</keyword>
<feature type="transmembrane region" description="Helical" evidence="7">
    <location>
        <begin position="59"/>
        <end position="77"/>
    </location>
</feature>
<evidence type="ECO:0000256" key="6">
    <source>
        <dbReference type="SAM" id="MobiDB-lite"/>
    </source>
</evidence>
<dbReference type="Gene3D" id="2.102.10.10">
    <property type="entry name" value="Rieske [2Fe-2S] iron-sulphur domain"/>
    <property type="match status" value="1"/>
</dbReference>
<dbReference type="PANTHER" id="PTHR21496:SF0">
    <property type="entry name" value="RIESKE DOMAIN-CONTAINING PROTEIN"/>
    <property type="match status" value="1"/>
</dbReference>